<accession>A0A556AVZ7</accession>
<dbReference type="Proteomes" id="UP000318405">
    <property type="component" value="Unassembled WGS sequence"/>
</dbReference>
<comment type="subunit">
    <text evidence="7">The complex comprises the extracytoplasmic solute receptor protein and the two transmembrane proteins.</text>
</comment>
<keyword evidence="3" id="KW-1003">Cell membrane</keyword>
<comment type="subcellular location">
    <subcellularLocation>
        <location evidence="7">Cell inner membrane</location>
        <topology evidence="7">Multi-pass membrane protein</topology>
    </subcellularLocation>
    <subcellularLocation>
        <location evidence="1">Cell membrane</location>
        <topology evidence="1">Multi-pass membrane protein</topology>
    </subcellularLocation>
</comment>
<feature type="transmembrane region" description="Helical" evidence="7">
    <location>
        <begin position="217"/>
        <end position="237"/>
    </location>
</feature>
<evidence type="ECO:0000256" key="4">
    <source>
        <dbReference type="ARBA" id="ARBA00022692"/>
    </source>
</evidence>
<organism evidence="9 10">
    <name type="scientific">Verticiella sediminum</name>
    <dbReference type="NCBI Taxonomy" id="1247510"/>
    <lineage>
        <taxon>Bacteria</taxon>
        <taxon>Pseudomonadati</taxon>
        <taxon>Pseudomonadota</taxon>
        <taxon>Betaproteobacteria</taxon>
        <taxon>Burkholderiales</taxon>
        <taxon>Alcaligenaceae</taxon>
        <taxon>Verticiella</taxon>
    </lineage>
</organism>
<feature type="transmembrane region" description="Helical" evidence="7">
    <location>
        <begin position="135"/>
        <end position="153"/>
    </location>
</feature>
<dbReference type="AlphaFoldDB" id="A0A556AVZ7"/>
<dbReference type="OrthoDB" id="7363305at2"/>
<keyword evidence="6 7" id="KW-0472">Membrane</keyword>
<evidence type="ECO:0000313" key="9">
    <source>
        <dbReference type="EMBL" id="TSH97132.1"/>
    </source>
</evidence>
<comment type="caution">
    <text evidence="9">The sequence shown here is derived from an EMBL/GenBank/DDBJ whole genome shotgun (WGS) entry which is preliminary data.</text>
</comment>
<comment type="similarity">
    <text evidence="7">Belongs to the TRAP transporter small permease family.</text>
</comment>
<keyword evidence="2 7" id="KW-0813">Transport</keyword>
<name>A0A556AVZ7_9BURK</name>
<dbReference type="GO" id="GO:0005886">
    <property type="term" value="C:plasma membrane"/>
    <property type="evidence" value="ECO:0007669"/>
    <property type="project" value="UniProtKB-SubCell"/>
</dbReference>
<keyword evidence="5 7" id="KW-1133">Transmembrane helix</keyword>
<dbReference type="EMBL" id="VLTJ01000011">
    <property type="protein sequence ID" value="TSH97132.1"/>
    <property type="molecule type" value="Genomic_DNA"/>
</dbReference>
<dbReference type="GO" id="GO:0022857">
    <property type="term" value="F:transmembrane transporter activity"/>
    <property type="evidence" value="ECO:0007669"/>
    <property type="project" value="UniProtKB-UniRule"/>
</dbReference>
<keyword evidence="4 7" id="KW-0812">Transmembrane</keyword>
<evidence type="ECO:0000256" key="3">
    <source>
        <dbReference type="ARBA" id="ARBA00022475"/>
    </source>
</evidence>
<evidence type="ECO:0000256" key="2">
    <source>
        <dbReference type="ARBA" id="ARBA00022448"/>
    </source>
</evidence>
<protein>
    <recommendedName>
        <fullName evidence="7">TRAP transporter small permease protein</fullName>
    </recommendedName>
</protein>
<feature type="domain" description="Tripartite ATP-independent periplasmic transporters DctQ component" evidence="8">
    <location>
        <begin position="104"/>
        <end position="240"/>
    </location>
</feature>
<dbReference type="Pfam" id="PF04290">
    <property type="entry name" value="DctQ"/>
    <property type="match status" value="1"/>
</dbReference>
<keyword evidence="7" id="KW-0997">Cell inner membrane</keyword>
<evidence type="ECO:0000256" key="5">
    <source>
        <dbReference type="ARBA" id="ARBA00022989"/>
    </source>
</evidence>
<gene>
    <name evidence="9" type="ORF">FOZ76_07385</name>
</gene>
<evidence type="ECO:0000259" key="8">
    <source>
        <dbReference type="Pfam" id="PF04290"/>
    </source>
</evidence>
<evidence type="ECO:0000256" key="6">
    <source>
        <dbReference type="ARBA" id="ARBA00023136"/>
    </source>
</evidence>
<evidence type="ECO:0000256" key="1">
    <source>
        <dbReference type="ARBA" id="ARBA00004651"/>
    </source>
</evidence>
<sequence length="248" mass="26430">MVCARRARPAAAMSRPGVWIDSRPSARDAVPARACRSARPGAGSFCLIRGIDDVLCRLGPGSQGALGAGRPPVAAGAAMKAIDLVLERIARVLLALAGVALIAMMFVVMFDVLVRNLSGIIPALQDLKYYGTIEIVRYLFLFAMAGTMPWGVEKSQVVVELFTQRFSASAQARIDAFFLLGYFLLGSFMAYSLFIAGTHAYVTGETTPDLLIPLGPIRYATAFCMGLMALRALLAAIRGMSRGAAHVA</sequence>
<keyword evidence="10" id="KW-1185">Reference proteome</keyword>
<evidence type="ECO:0000256" key="7">
    <source>
        <dbReference type="RuleBase" id="RU369079"/>
    </source>
</evidence>
<feature type="transmembrane region" description="Helical" evidence="7">
    <location>
        <begin position="89"/>
        <end position="115"/>
    </location>
</feature>
<dbReference type="InterPro" id="IPR055348">
    <property type="entry name" value="DctQ"/>
</dbReference>
<feature type="transmembrane region" description="Helical" evidence="7">
    <location>
        <begin position="174"/>
        <end position="197"/>
    </location>
</feature>
<proteinExistence type="inferred from homology"/>
<comment type="function">
    <text evidence="7">Part of the tripartite ATP-independent periplasmic (TRAP) transport system.</text>
</comment>
<reference evidence="9 10" key="1">
    <citation type="submission" date="2019-07" db="EMBL/GenBank/DDBJ databases">
        <title>Qingshengfaniella alkalisoli gen. nov., sp. nov., isolated from saline soil.</title>
        <authorList>
            <person name="Xu L."/>
            <person name="Huang X.-X."/>
            <person name="Sun J.-Q."/>
        </authorList>
    </citation>
    <scope>NUCLEOTIDE SEQUENCE [LARGE SCALE GENOMIC DNA]</scope>
    <source>
        <strain evidence="9 10">DSM 27279</strain>
    </source>
</reference>
<evidence type="ECO:0000313" key="10">
    <source>
        <dbReference type="Proteomes" id="UP000318405"/>
    </source>
</evidence>